<dbReference type="AlphaFoldDB" id="A0A372LLD5"/>
<accession>A0A372LLD5</accession>
<evidence type="ECO:0000256" key="3">
    <source>
        <dbReference type="ARBA" id="ARBA00021903"/>
    </source>
</evidence>
<evidence type="ECO:0000256" key="8">
    <source>
        <dbReference type="SAM" id="Phobius"/>
    </source>
</evidence>
<sequence>MVRENKKKKLNQQISVSLQFILNTALVCLGITLSVLLGKEIVYFIYVSIMQPGVDSHYELLERILIFFLYFEFIAMIVKYFQEDYHFPIRYFLYIGITAMIRLIIVYHNNPVNTLLYTLAILILILSYYVMNSVTARKGKM</sequence>
<evidence type="ECO:0000256" key="7">
    <source>
        <dbReference type="ARBA" id="ARBA00023136"/>
    </source>
</evidence>
<evidence type="ECO:0000256" key="4">
    <source>
        <dbReference type="ARBA" id="ARBA00022475"/>
    </source>
</evidence>
<dbReference type="Proteomes" id="UP000264541">
    <property type="component" value="Unassembled WGS sequence"/>
</dbReference>
<keyword evidence="4" id="KW-1003">Cell membrane</keyword>
<comment type="subcellular location">
    <subcellularLocation>
        <location evidence="1">Cell inner membrane</location>
        <topology evidence="1">Multi-pass membrane protein</topology>
    </subcellularLocation>
</comment>
<proteinExistence type="inferred from homology"/>
<dbReference type="Pfam" id="PF06146">
    <property type="entry name" value="PsiE"/>
    <property type="match status" value="1"/>
</dbReference>
<evidence type="ECO:0000256" key="5">
    <source>
        <dbReference type="ARBA" id="ARBA00022692"/>
    </source>
</evidence>
<feature type="transmembrane region" description="Helical" evidence="8">
    <location>
        <begin position="91"/>
        <end position="108"/>
    </location>
</feature>
<dbReference type="GO" id="GO:0005886">
    <property type="term" value="C:plasma membrane"/>
    <property type="evidence" value="ECO:0007669"/>
    <property type="project" value="UniProtKB-SubCell"/>
</dbReference>
<reference evidence="9 10" key="1">
    <citation type="submission" date="2018-08" db="EMBL/GenBank/DDBJ databases">
        <title>Bacillus chawlae sp. nov., Bacillus glennii sp. nov., and Bacillus saganii sp. nov. Isolated from the Vehicle Assembly Building at Kennedy Space Center where the Viking Spacecraft were Assembled.</title>
        <authorList>
            <person name="Seuylemezian A."/>
            <person name="Vaishampayan P."/>
        </authorList>
    </citation>
    <scope>NUCLEOTIDE SEQUENCE [LARGE SCALE GENOMIC DNA]</scope>
    <source>
        <strain evidence="9 10">V47-23a</strain>
    </source>
</reference>
<dbReference type="PANTHER" id="PTHR37819">
    <property type="entry name" value="PROTEIN PSIE"/>
    <property type="match status" value="1"/>
</dbReference>
<dbReference type="InterPro" id="IPR009315">
    <property type="entry name" value="P_starv_induced_PsiE"/>
</dbReference>
<dbReference type="OrthoDB" id="9792470at2"/>
<dbReference type="GO" id="GO:0016036">
    <property type="term" value="P:cellular response to phosphate starvation"/>
    <property type="evidence" value="ECO:0007669"/>
    <property type="project" value="InterPro"/>
</dbReference>
<keyword evidence="10" id="KW-1185">Reference proteome</keyword>
<feature type="transmembrane region" description="Helical" evidence="8">
    <location>
        <begin position="20"/>
        <end position="44"/>
    </location>
</feature>
<feature type="transmembrane region" description="Helical" evidence="8">
    <location>
        <begin position="114"/>
        <end position="131"/>
    </location>
</feature>
<gene>
    <name evidence="9" type="primary">psiE</name>
    <name evidence="9" type="ORF">D0469_13990</name>
</gene>
<dbReference type="InterPro" id="IPR020948">
    <property type="entry name" value="P_starv_induced_PsiE-like"/>
</dbReference>
<dbReference type="EMBL" id="QVTE01000040">
    <property type="protein sequence ID" value="RFU67653.1"/>
    <property type="molecule type" value="Genomic_DNA"/>
</dbReference>
<organism evidence="9 10">
    <name type="scientific">Peribacillus saganii</name>
    <dbReference type="NCBI Taxonomy" id="2303992"/>
    <lineage>
        <taxon>Bacteria</taxon>
        <taxon>Bacillati</taxon>
        <taxon>Bacillota</taxon>
        <taxon>Bacilli</taxon>
        <taxon>Bacillales</taxon>
        <taxon>Bacillaceae</taxon>
        <taxon>Peribacillus</taxon>
    </lineage>
</organism>
<evidence type="ECO:0000256" key="2">
    <source>
        <dbReference type="ARBA" id="ARBA00005632"/>
    </source>
</evidence>
<evidence type="ECO:0000256" key="1">
    <source>
        <dbReference type="ARBA" id="ARBA00004429"/>
    </source>
</evidence>
<dbReference type="RefSeq" id="WP_117327362.1">
    <property type="nucleotide sequence ID" value="NZ_QVTE01000040.1"/>
</dbReference>
<dbReference type="NCBIfam" id="NF002765">
    <property type="entry name" value="PRK02833.1-3"/>
    <property type="match status" value="1"/>
</dbReference>
<protein>
    <recommendedName>
        <fullName evidence="3">Protein PsiE</fullName>
    </recommendedName>
</protein>
<evidence type="ECO:0000256" key="6">
    <source>
        <dbReference type="ARBA" id="ARBA00022989"/>
    </source>
</evidence>
<keyword evidence="6 8" id="KW-1133">Transmembrane helix</keyword>
<evidence type="ECO:0000313" key="9">
    <source>
        <dbReference type="EMBL" id="RFU67653.1"/>
    </source>
</evidence>
<keyword evidence="5 8" id="KW-0812">Transmembrane</keyword>
<dbReference type="PANTHER" id="PTHR37819:SF1">
    <property type="entry name" value="PROTEIN PSIE"/>
    <property type="match status" value="1"/>
</dbReference>
<dbReference type="PIRSF" id="PIRSF029598">
    <property type="entry name" value="PsiE"/>
    <property type="match status" value="1"/>
</dbReference>
<name>A0A372LLD5_9BACI</name>
<comment type="caution">
    <text evidence="9">The sequence shown here is derived from an EMBL/GenBank/DDBJ whole genome shotgun (WGS) entry which is preliminary data.</text>
</comment>
<keyword evidence="7 8" id="KW-0472">Membrane</keyword>
<feature type="transmembrane region" description="Helical" evidence="8">
    <location>
        <begin position="64"/>
        <end position="82"/>
    </location>
</feature>
<comment type="similarity">
    <text evidence="2">Belongs to the PsiE family.</text>
</comment>
<evidence type="ECO:0000313" key="10">
    <source>
        <dbReference type="Proteomes" id="UP000264541"/>
    </source>
</evidence>